<evidence type="ECO:0000313" key="3">
    <source>
        <dbReference type="Proteomes" id="UP000516764"/>
    </source>
</evidence>
<gene>
    <name evidence="2" type="ORF">H9I45_03435</name>
</gene>
<dbReference type="OrthoDB" id="631431at2"/>
<dbReference type="AlphaFoldDB" id="A0A7L8AHP9"/>
<dbReference type="EMBL" id="CP061813">
    <property type="protein sequence ID" value="QOD61516.1"/>
    <property type="molecule type" value="Genomic_DNA"/>
</dbReference>
<feature type="transmembrane region" description="Helical" evidence="1">
    <location>
        <begin position="12"/>
        <end position="30"/>
    </location>
</feature>
<keyword evidence="3" id="KW-1185">Reference proteome</keyword>
<reference evidence="2 3" key="1">
    <citation type="journal article" date="2016" name="Int. J. Syst. Evol. Microbiol.">
        <title>Polaribacter haliotis sp. nov., isolated from the gut of abalone Haliotis discus hannai.</title>
        <authorList>
            <person name="Kim Y.O."/>
            <person name="Park I.S."/>
            <person name="Park S."/>
            <person name="Nam B.H."/>
            <person name="Park J.M."/>
            <person name="Kim D.G."/>
            <person name="Yoon J.H."/>
        </authorList>
    </citation>
    <scope>NUCLEOTIDE SEQUENCE [LARGE SCALE GENOMIC DNA]</scope>
    <source>
        <strain evidence="2 3">KCTC 52418</strain>
    </source>
</reference>
<sequence>MKYFIIKFSKYLLVVITIYALLFKVSNYLLKTKYSNIFSGFVIDKYKNITDKNIENRLIIMGGSNTIFSIDSQLLEKELKIKVINSGFVFNTGYQFQLNFLKNHARKGDFIIYIPEFNYYSGKGQFGANFINNAFLTEPKLISSLGSVNTLNFFRSGFKSMLNPVFSFIKDESIPSEIKRRDFNKYGDLTYHLDKKNKLEKVRSYPIIEKVKISTAFIDNINSLDLILKKKEIRFYITFPVYSKKFITKNAISTLDSLTNTNSKFIGHIKENIFEDTMFFDSPYHALKKTREIYTRNLIKTLKNVI</sequence>
<proteinExistence type="predicted"/>
<accession>A0A7L8AHP9</accession>
<name>A0A7L8AHP9_9FLAO</name>
<keyword evidence="1" id="KW-0472">Membrane</keyword>
<keyword evidence="1" id="KW-0812">Transmembrane</keyword>
<dbReference type="KEGG" id="phal:H9I45_03435"/>
<dbReference type="Proteomes" id="UP000516764">
    <property type="component" value="Chromosome"/>
</dbReference>
<evidence type="ECO:0000313" key="2">
    <source>
        <dbReference type="EMBL" id="QOD61516.1"/>
    </source>
</evidence>
<evidence type="ECO:0000256" key="1">
    <source>
        <dbReference type="SAM" id="Phobius"/>
    </source>
</evidence>
<dbReference type="RefSeq" id="WP_088353335.1">
    <property type="nucleotide sequence ID" value="NZ_CP061813.1"/>
</dbReference>
<protein>
    <submittedName>
        <fullName evidence="2">Uncharacterized protein</fullName>
    </submittedName>
</protein>
<organism evidence="2 3">
    <name type="scientific">Polaribacter haliotis</name>
    <dbReference type="NCBI Taxonomy" id="1888915"/>
    <lineage>
        <taxon>Bacteria</taxon>
        <taxon>Pseudomonadati</taxon>
        <taxon>Bacteroidota</taxon>
        <taxon>Flavobacteriia</taxon>
        <taxon>Flavobacteriales</taxon>
        <taxon>Flavobacteriaceae</taxon>
    </lineage>
</organism>
<keyword evidence="1" id="KW-1133">Transmembrane helix</keyword>